<proteinExistence type="predicted"/>
<reference evidence="2 3" key="1">
    <citation type="submission" date="2020-08" db="EMBL/GenBank/DDBJ databases">
        <title>Complete Genome Sequence of Effusibacillus dendaii Strain skT53, Isolated from Farmland soil.</title>
        <authorList>
            <person name="Konishi T."/>
            <person name="Kawasaki H."/>
        </authorList>
    </citation>
    <scope>NUCLEOTIDE SEQUENCE [LARGE SCALE GENOMIC DNA]</scope>
    <source>
        <strain evidence="3">skT53</strain>
    </source>
</reference>
<dbReference type="AlphaFoldDB" id="A0A7I8DCC9"/>
<feature type="compositionally biased region" description="Basic and acidic residues" evidence="1">
    <location>
        <begin position="1"/>
        <end position="12"/>
    </location>
</feature>
<feature type="region of interest" description="Disordered" evidence="1">
    <location>
        <begin position="1"/>
        <end position="42"/>
    </location>
</feature>
<dbReference type="KEGG" id="eff:skT53_27930"/>
<evidence type="ECO:0000313" key="3">
    <source>
        <dbReference type="Proteomes" id="UP000593802"/>
    </source>
</evidence>
<gene>
    <name evidence="2" type="ORF">skT53_27930</name>
</gene>
<sequence length="83" mass="9923">MSSLFNHEKNNDKPIVNETDKRTENDKREENSGENESKNKFKVNRKDKLKMITKTFEPKVWPINVSKRKLNYGYKNGDIQFFL</sequence>
<dbReference type="EMBL" id="AP023366">
    <property type="protein sequence ID" value="BCJ87808.1"/>
    <property type="molecule type" value="Genomic_DNA"/>
</dbReference>
<accession>A0A7I8DCC9</accession>
<name>A0A7I8DCC9_9BACL</name>
<feature type="compositionally biased region" description="Basic and acidic residues" evidence="1">
    <location>
        <begin position="18"/>
        <end position="42"/>
    </location>
</feature>
<dbReference type="Proteomes" id="UP000593802">
    <property type="component" value="Chromosome"/>
</dbReference>
<protein>
    <submittedName>
        <fullName evidence="2">Uncharacterized protein</fullName>
    </submittedName>
</protein>
<keyword evidence="3" id="KW-1185">Reference proteome</keyword>
<organism evidence="2 3">
    <name type="scientific">Effusibacillus dendaii</name>
    <dbReference type="NCBI Taxonomy" id="2743772"/>
    <lineage>
        <taxon>Bacteria</taxon>
        <taxon>Bacillati</taxon>
        <taxon>Bacillota</taxon>
        <taxon>Bacilli</taxon>
        <taxon>Bacillales</taxon>
        <taxon>Alicyclobacillaceae</taxon>
        <taxon>Effusibacillus</taxon>
    </lineage>
</organism>
<evidence type="ECO:0000256" key="1">
    <source>
        <dbReference type="SAM" id="MobiDB-lite"/>
    </source>
</evidence>
<evidence type="ECO:0000313" key="2">
    <source>
        <dbReference type="EMBL" id="BCJ87808.1"/>
    </source>
</evidence>